<gene>
    <name evidence="1" type="ORF">ERS013201_00334</name>
</gene>
<organism evidence="1 2">
    <name type="scientific">Vibrio cholerae</name>
    <dbReference type="NCBI Taxonomy" id="666"/>
    <lineage>
        <taxon>Bacteria</taxon>
        <taxon>Pseudomonadati</taxon>
        <taxon>Pseudomonadota</taxon>
        <taxon>Gammaproteobacteria</taxon>
        <taxon>Vibrionales</taxon>
        <taxon>Vibrionaceae</taxon>
        <taxon>Vibrio</taxon>
    </lineage>
</organism>
<accession>A0A655V0H9</accession>
<dbReference type="AlphaFoldDB" id="A0A655V0H9"/>
<name>A0A655V0H9_VIBCL</name>
<proteinExistence type="predicted"/>
<dbReference type="EMBL" id="CWQJ01000002">
    <property type="protein sequence ID" value="CSB58774.1"/>
    <property type="molecule type" value="Genomic_DNA"/>
</dbReference>
<evidence type="ECO:0000313" key="1">
    <source>
        <dbReference type="EMBL" id="CSB58774.1"/>
    </source>
</evidence>
<sequence>MAVTGMRHHQRLHGYGVFFHQIGDTRIGVNHNLVCQPHLTMFVGLLGLNEFFTKRPMVVVDWHADAGIGIHHLL</sequence>
<reference evidence="1 2" key="1">
    <citation type="submission" date="2015-07" db="EMBL/GenBank/DDBJ databases">
        <authorList>
            <consortium name="Pathogen Informatics"/>
        </authorList>
    </citation>
    <scope>NUCLEOTIDE SEQUENCE [LARGE SCALE GENOMIC DNA]</scope>
    <source>
        <strain evidence="1 2">A325</strain>
    </source>
</reference>
<protein>
    <submittedName>
        <fullName evidence="1">Uncharacterized protein</fullName>
    </submittedName>
</protein>
<dbReference type="Proteomes" id="UP000046067">
    <property type="component" value="Unassembled WGS sequence"/>
</dbReference>
<evidence type="ECO:0000313" key="2">
    <source>
        <dbReference type="Proteomes" id="UP000046067"/>
    </source>
</evidence>